<dbReference type="SMART" id="SM00838">
    <property type="entry name" value="EFG_C"/>
    <property type="match status" value="1"/>
</dbReference>
<dbReference type="PRINTS" id="PR00315">
    <property type="entry name" value="ELONGATNFCT"/>
</dbReference>
<dbReference type="Proteomes" id="UP000316921">
    <property type="component" value="Chromosome"/>
</dbReference>
<evidence type="ECO:0000256" key="2">
    <source>
        <dbReference type="ARBA" id="ARBA00022768"/>
    </source>
</evidence>
<dbReference type="CDD" id="cd01886">
    <property type="entry name" value="EF-G"/>
    <property type="match status" value="1"/>
</dbReference>
<dbReference type="InterPro" id="IPR009000">
    <property type="entry name" value="Transl_B-barrel_sf"/>
</dbReference>
<dbReference type="InterPro" id="IPR035649">
    <property type="entry name" value="EFG_V"/>
</dbReference>
<evidence type="ECO:0000256" key="1">
    <source>
        <dbReference type="ARBA" id="ARBA00022741"/>
    </source>
</evidence>
<dbReference type="Pfam" id="PF00679">
    <property type="entry name" value="EFG_C"/>
    <property type="match status" value="1"/>
</dbReference>
<dbReference type="Pfam" id="PF00009">
    <property type="entry name" value="GTP_EFTU"/>
    <property type="match status" value="1"/>
</dbReference>
<sequence length="683" mass="73803">MVELSALRNIGIVAHIDAGKTTVSERLLYFSGVEARFGEVHEGSTVLDWMPEERRRGITITAAATCLPWRDHLLNLIDTPGHVDFTVEVERCLRVLDGAVLVLSAIGGVQAQSEAVWRQARRFGVPTITLVNQCDRPGADYLVAVADLEARLEVEALPVHYPLGEGPDLRGVVDLLDLTAWVYDAQGRESRIELPPEVADEAGVLHAELVERLAEMDEAVLDDLAADRRPDRATLVAAVRRATLAGELQPVLCGAALRNIGMQRLLDAVVEFLPGPDDREPPRAEFLSDGSPHLVPPDPLADVCALVFKVQSLDGGPPLLFVRVYAGIIERGARLWIPRLATHLPVEALYRLHADSTHEVYAAGPGEIVALPDTVGATTGDTLCGTAPGLVLESQTFSEPVLTAIVEPEREIDRAVLADSLARLGREDPTLRVLVDAETGQYQVSGMGELHLEVVENRLREQFGIKARFGVPSVAYREAVLTSARGRAEVEREAGARRLKGLLEIELAPDPTSGRLTIDWAPGVELAAHLRESVEANLRRLAQVGPRFGFPLIDSRMRILVARAELADGAEHALGQCASIAAREAMQGVSVELLEPMVDLEVRTPANYAGSALALMKSQRASIGESVGEGTWQVISGRARLAAMSGFSTELRSLSQGRAQFSLKPAGFRPVPASELEALGLSW</sequence>
<dbReference type="InterPro" id="IPR014721">
    <property type="entry name" value="Ribsml_uS5_D2-typ_fold_subgr"/>
</dbReference>
<dbReference type="NCBIfam" id="TIGR00231">
    <property type="entry name" value="small_GTP"/>
    <property type="match status" value="1"/>
</dbReference>
<dbReference type="InterPro" id="IPR005225">
    <property type="entry name" value="Small_GTP-bd"/>
</dbReference>
<dbReference type="Gene3D" id="3.30.70.870">
    <property type="entry name" value="Elongation Factor G (Translational Gtpase), domain 3"/>
    <property type="match status" value="1"/>
</dbReference>
<dbReference type="FunFam" id="3.40.50.300:FF:000514">
    <property type="entry name" value="Ribosome-releasing factor 2, mitochondrial"/>
    <property type="match status" value="1"/>
</dbReference>
<evidence type="ECO:0000313" key="7">
    <source>
        <dbReference type="Proteomes" id="UP000316921"/>
    </source>
</evidence>
<dbReference type="PANTHER" id="PTHR43261:SF1">
    <property type="entry name" value="RIBOSOME-RELEASING FACTOR 2, MITOCHONDRIAL"/>
    <property type="match status" value="1"/>
</dbReference>
<dbReference type="InterPro" id="IPR053905">
    <property type="entry name" value="EF-G-like_DII"/>
</dbReference>
<dbReference type="InterPro" id="IPR000795">
    <property type="entry name" value="T_Tr_GTP-bd_dom"/>
</dbReference>
<dbReference type="InterPro" id="IPR020568">
    <property type="entry name" value="Ribosomal_Su5_D2-typ_SF"/>
</dbReference>
<keyword evidence="4" id="KW-0342">GTP-binding</keyword>
<name>A0A518BPD0_9BACT</name>
<dbReference type="SUPFAM" id="SSF50447">
    <property type="entry name" value="Translation proteins"/>
    <property type="match status" value="1"/>
</dbReference>
<feature type="domain" description="Tr-type G" evidence="5">
    <location>
        <begin position="5"/>
        <end position="277"/>
    </location>
</feature>
<dbReference type="InterPro" id="IPR035647">
    <property type="entry name" value="EFG_III/V"/>
</dbReference>
<dbReference type="Gene3D" id="3.40.50.300">
    <property type="entry name" value="P-loop containing nucleotide triphosphate hydrolases"/>
    <property type="match status" value="1"/>
</dbReference>
<dbReference type="RefSeq" id="WP_145068196.1">
    <property type="nucleotide sequence ID" value="NZ_CP036287.1"/>
</dbReference>
<reference evidence="6 7" key="1">
    <citation type="submission" date="2019-02" db="EMBL/GenBank/DDBJ databases">
        <title>Deep-cultivation of Planctomycetes and their phenomic and genomic characterization uncovers novel biology.</title>
        <authorList>
            <person name="Wiegand S."/>
            <person name="Jogler M."/>
            <person name="Boedeker C."/>
            <person name="Pinto D."/>
            <person name="Vollmers J."/>
            <person name="Rivas-Marin E."/>
            <person name="Kohn T."/>
            <person name="Peeters S.H."/>
            <person name="Heuer A."/>
            <person name="Rast P."/>
            <person name="Oberbeckmann S."/>
            <person name="Bunk B."/>
            <person name="Jeske O."/>
            <person name="Meyerdierks A."/>
            <person name="Storesund J.E."/>
            <person name="Kallscheuer N."/>
            <person name="Luecker S."/>
            <person name="Lage O.M."/>
            <person name="Pohl T."/>
            <person name="Merkel B.J."/>
            <person name="Hornburger P."/>
            <person name="Mueller R.-W."/>
            <person name="Bruemmer F."/>
            <person name="Labrenz M."/>
            <person name="Spormann A.M."/>
            <person name="Op den Camp H."/>
            <person name="Overmann J."/>
            <person name="Amann R."/>
            <person name="Jetten M.S.M."/>
            <person name="Mascher T."/>
            <person name="Medema M.H."/>
            <person name="Devos D.P."/>
            <person name="Kaster A.-K."/>
            <person name="Ovreas L."/>
            <person name="Rohde M."/>
            <person name="Galperin M.Y."/>
            <person name="Jogler C."/>
        </authorList>
    </citation>
    <scope>NUCLEOTIDE SEQUENCE [LARGE SCALE GENOMIC DNA]</scope>
    <source>
        <strain evidence="6 7">Pla133</strain>
    </source>
</reference>
<dbReference type="SUPFAM" id="SSF52540">
    <property type="entry name" value="P-loop containing nucleoside triphosphate hydrolases"/>
    <property type="match status" value="1"/>
</dbReference>
<dbReference type="PANTHER" id="PTHR43261">
    <property type="entry name" value="TRANSLATION ELONGATION FACTOR G-RELATED"/>
    <property type="match status" value="1"/>
</dbReference>
<dbReference type="Gene3D" id="3.30.230.10">
    <property type="match status" value="1"/>
</dbReference>
<dbReference type="GO" id="GO:0005525">
    <property type="term" value="F:GTP binding"/>
    <property type="evidence" value="ECO:0007669"/>
    <property type="project" value="UniProtKB-KW"/>
</dbReference>
<dbReference type="Pfam" id="PF14492">
    <property type="entry name" value="EFG_III"/>
    <property type="match status" value="1"/>
</dbReference>
<dbReference type="InterPro" id="IPR027417">
    <property type="entry name" value="P-loop_NTPase"/>
</dbReference>
<accession>A0A518BPD0</accession>
<dbReference type="GO" id="GO:0003924">
    <property type="term" value="F:GTPase activity"/>
    <property type="evidence" value="ECO:0007669"/>
    <property type="project" value="InterPro"/>
</dbReference>
<dbReference type="SUPFAM" id="SSF54211">
    <property type="entry name" value="Ribosomal protein S5 domain 2-like"/>
    <property type="match status" value="1"/>
</dbReference>
<dbReference type="PROSITE" id="PS51722">
    <property type="entry name" value="G_TR_2"/>
    <property type="match status" value="1"/>
</dbReference>
<dbReference type="Gene3D" id="3.30.70.240">
    <property type="match status" value="1"/>
</dbReference>
<dbReference type="GO" id="GO:0032790">
    <property type="term" value="P:ribosome disassembly"/>
    <property type="evidence" value="ECO:0007669"/>
    <property type="project" value="TreeGrafter"/>
</dbReference>
<dbReference type="SMART" id="SM00889">
    <property type="entry name" value="EFG_IV"/>
    <property type="match status" value="1"/>
</dbReference>
<evidence type="ECO:0000259" key="5">
    <source>
        <dbReference type="PROSITE" id="PS51722"/>
    </source>
</evidence>
<keyword evidence="7" id="KW-1185">Reference proteome</keyword>
<evidence type="ECO:0000313" key="6">
    <source>
        <dbReference type="EMBL" id="QDU68841.1"/>
    </source>
</evidence>
<dbReference type="AlphaFoldDB" id="A0A518BPD0"/>
<dbReference type="Pfam" id="PF22042">
    <property type="entry name" value="EF-G_D2"/>
    <property type="match status" value="1"/>
</dbReference>
<keyword evidence="2 6" id="KW-0251">Elongation factor</keyword>
<keyword evidence="3" id="KW-0648">Protein biosynthesis</keyword>
<dbReference type="InterPro" id="IPR031157">
    <property type="entry name" value="G_TR_CS"/>
</dbReference>
<proteinExistence type="predicted"/>
<dbReference type="SUPFAM" id="SSF54980">
    <property type="entry name" value="EF-G C-terminal domain-like"/>
    <property type="match status" value="2"/>
</dbReference>
<dbReference type="InterPro" id="IPR005517">
    <property type="entry name" value="Transl_elong_EFG/EF2_IV"/>
</dbReference>
<dbReference type="InterPro" id="IPR000640">
    <property type="entry name" value="EFG_V-like"/>
</dbReference>
<keyword evidence="1" id="KW-0547">Nucleotide-binding</keyword>
<dbReference type="CDD" id="cd03713">
    <property type="entry name" value="EFG_mtEFG_C"/>
    <property type="match status" value="1"/>
</dbReference>
<evidence type="ECO:0000256" key="4">
    <source>
        <dbReference type="ARBA" id="ARBA00023134"/>
    </source>
</evidence>
<dbReference type="PROSITE" id="PS00301">
    <property type="entry name" value="G_TR_1"/>
    <property type="match status" value="1"/>
</dbReference>
<dbReference type="Pfam" id="PF03764">
    <property type="entry name" value="EFG_IV"/>
    <property type="match status" value="1"/>
</dbReference>
<dbReference type="InterPro" id="IPR041095">
    <property type="entry name" value="EFG_II"/>
</dbReference>
<dbReference type="GO" id="GO:0003746">
    <property type="term" value="F:translation elongation factor activity"/>
    <property type="evidence" value="ECO:0007669"/>
    <property type="project" value="UniProtKB-KW"/>
</dbReference>
<protein>
    <submittedName>
        <fullName evidence="6">Elongation factor G</fullName>
    </submittedName>
</protein>
<dbReference type="Gene3D" id="2.40.30.10">
    <property type="entry name" value="Translation factors"/>
    <property type="match status" value="1"/>
</dbReference>
<evidence type="ECO:0000256" key="3">
    <source>
        <dbReference type="ARBA" id="ARBA00022917"/>
    </source>
</evidence>
<gene>
    <name evidence="6" type="primary">fusA_3</name>
    <name evidence="6" type="ORF">Pla133_39470</name>
</gene>
<dbReference type="KEGG" id="pbap:Pla133_39470"/>
<organism evidence="6 7">
    <name type="scientific">Engelhardtia mirabilis</name>
    <dbReference type="NCBI Taxonomy" id="2528011"/>
    <lineage>
        <taxon>Bacteria</taxon>
        <taxon>Pseudomonadati</taxon>
        <taxon>Planctomycetota</taxon>
        <taxon>Planctomycetia</taxon>
        <taxon>Planctomycetia incertae sedis</taxon>
        <taxon>Engelhardtia</taxon>
    </lineage>
</organism>
<dbReference type="EMBL" id="CP036287">
    <property type="protein sequence ID" value="QDU68841.1"/>
    <property type="molecule type" value="Genomic_DNA"/>
</dbReference>